<name>A0A7C9NG71_9RHOB</name>
<evidence type="ECO:0000259" key="1">
    <source>
        <dbReference type="Pfam" id="PF01408"/>
    </source>
</evidence>
<dbReference type="GO" id="GO:0000166">
    <property type="term" value="F:nucleotide binding"/>
    <property type="evidence" value="ECO:0007669"/>
    <property type="project" value="InterPro"/>
</dbReference>
<gene>
    <name evidence="3" type="ORF">GQ651_15540</name>
</gene>
<accession>A0A7C9NG71</accession>
<evidence type="ECO:0000259" key="2">
    <source>
        <dbReference type="Pfam" id="PF22725"/>
    </source>
</evidence>
<reference evidence="3 4" key="2">
    <citation type="submission" date="2020-03" db="EMBL/GenBank/DDBJ databases">
        <title>Kangsaoukella pontilimi gen. nov., sp. nov., a new member of the family Rhodobacteraceae isolated from a tidal mudflat.</title>
        <authorList>
            <person name="Kim I.S."/>
        </authorList>
    </citation>
    <scope>NUCLEOTIDE SEQUENCE [LARGE SCALE GENOMIC DNA]</scope>
    <source>
        <strain evidence="3 4">GH1-50</strain>
    </source>
</reference>
<organism evidence="3 4">
    <name type="scientific">Kangsaoukella pontilimi</name>
    <dbReference type="NCBI Taxonomy" id="2691042"/>
    <lineage>
        <taxon>Bacteria</taxon>
        <taxon>Pseudomonadati</taxon>
        <taxon>Pseudomonadota</taxon>
        <taxon>Alphaproteobacteria</taxon>
        <taxon>Rhodobacterales</taxon>
        <taxon>Paracoccaceae</taxon>
        <taxon>Kangsaoukella</taxon>
    </lineage>
</organism>
<dbReference type="InterPro" id="IPR055170">
    <property type="entry name" value="GFO_IDH_MocA-like_dom"/>
</dbReference>
<dbReference type="PANTHER" id="PTHR43377">
    <property type="entry name" value="BILIVERDIN REDUCTASE A"/>
    <property type="match status" value="1"/>
</dbReference>
<dbReference type="Pfam" id="PF01408">
    <property type="entry name" value="GFO_IDH_MocA"/>
    <property type="match status" value="1"/>
</dbReference>
<dbReference type="InterPro" id="IPR051450">
    <property type="entry name" value="Gfo/Idh/MocA_Oxidoreductases"/>
</dbReference>
<dbReference type="InterPro" id="IPR036291">
    <property type="entry name" value="NAD(P)-bd_dom_sf"/>
</dbReference>
<dbReference type="Proteomes" id="UP000480350">
    <property type="component" value="Unassembled WGS sequence"/>
</dbReference>
<sequence length="348" mass="36752">MKEPVRIAVVGAGLIGARHVEMIGRTRAVSLASIVDPSDAAAVLAEAEAVPHHPSLTEAIAAGGFDGVLLATPNTLHVDGALEAIRAGLPVLVEKPLASDAAGALEIVNASEAAGVPVLVGHHRRHNPIIQSARWLVDEGALGRLTTVQATTWFRKPDYYFDVAWRREAGGGPIQINLIHDIDLLQHFAGTIEEVHTFQSSAVRGFDVEDAAVVTLRFASGALGTINVSDATAAPWSWELTAGENSAYPATNESAYLIGGTEASLALPNLSIWRHADENSWWAPISATRVPIDTDEPLVRQIEHFADIIRGDAAPLVSARDGLVAVAAVEAVKRSGDTGQTVRIADIC</sequence>
<dbReference type="SUPFAM" id="SSF55347">
    <property type="entry name" value="Glyceraldehyde-3-phosphate dehydrogenase-like, C-terminal domain"/>
    <property type="match status" value="1"/>
</dbReference>
<feature type="domain" description="Gfo/Idh/MocA-like oxidoreductase N-terminal" evidence="1">
    <location>
        <begin position="5"/>
        <end position="122"/>
    </location>
</feature>
<dbReference type="EMBL" id="WUPT01000002">
    <property type="protein sequence ID" value="MXQ09259.1"/>
    <property type="molecule type" value="Genomic_DNA"/>
</dbReference>
<feature type="domain" description="GFO/IDH/MocA-like oxidoreductase" evidence="2">
    <location>
        <begin position="131"/>
        <end position="236"/>
    </location>
</feature>
<dbReference type="Pfam" id="PF22725">
    <property type="entry name" value="GFO_IDH_MocA_C3"/>
    <property type="match status" value="1"/>
</dbReference>
<comment type="caution">
    <text evidence="3">The sequence shown here is derived from an EMBL/GenBank/DDBJ whole genome shotgun (WGS) entry which is preliminary data.</text>
</comment>
<dbReference type="Gene3D" id="3.30.360.10">
    <property type="entry name" value="Dihydrodipicolinate Reductase, domain 2"/>
    <property type="match status" value="1"/>
</dbReference>
<dbReference type="AlphaFoldDB" id="A0A7C9NG71"/>
<dbReference type="PANTHER" id="PTHR43377:SF8">
    <property type="entry name" value="BLR3664 PROTEIN"/>
    <property type="match status" value="1"/>
</dbReference>
<proteinExistence type="predicted"/>
<evidence type="ECO:0000313" key="4">
    <source>
        <dbReference type="Proteomes" id="UP000480350"/>
    </source>
</evidence>
<dbReference type="SUPFAM" id="SSF51735">
    <property type="entry name" value="NAD(P)-binding Rossmann-fold domains"/>
    <property type="match status" value="1"/>
</dbReference>
<protein>
    <submittedName>
        <fullName evidence="3">Gfo/Idh/MocA family oxidoreductase</fullName>
    </submittedName>
</protein>
<dbReference type="InterPro" id="IPR000683">
    <property type="entry name" value="Gfo/Idh/MocA-like_OxRdtase_N"/>
</dbReference>
<dbReference type="Gene3D" id="3.40.50.720">
    <property type="entry name" value="NAD(P)-binding Rossmann-like Domain"/>
    <property type="match status" value="1"/>
</dbReference>
<dbReference type="RefSeq" id="WP_160765104.1">
    <property type="nucleotide sequence ID" value="NZ_WUPT01000002.1"/>
</dbReference>
<evidence type="ECO:0000313" key="3">
    <source>
        <dbReference type="EMBL" id="MXQ09259.1"/>
    </source>
</evidence>
<reference evidence="3 4" key="1">
    <citation type="submission" date="2019-12" db="EMBL/GenBank/DDBJ databases">
        <authorList>
            <person name="Lee S.D."/>
        </authorList>
    </citation>
    <scope>NUCLEOTIDE SEQUENCE [LARGE SCALE GENOMIC DNA]</scope>
    <source>
        <strain evidence="3 4">GH1-50</strain>
    </source>
</reference>
<keyword evidence="4" id="KW-1185">Reference proteome</keyword>